<gene>
    <name evidence="3" type="ORF">sr06406</name>
</gene>
<accession>E6ZLU6</accession>
<organism evidence="3 4">
    <name type="scientific">Sporisorium reilianum (strain SRZ2)</name>
    <name type="common">Maize head smut fungus</name>
    <dbReference type="NCBI Taxonomy" id="999809"/>
    <lineage>
        <taxon>Eukaryota</taxon>
        <taxon>Fungi</taxon>
        <taxon>Dikarya</taxon>
        <taxon>Basidiomycota</taxon>
        <taxon>Ustilaginomycotina</taxon>
        <taxon>Ustilaginomycetes</taxon>
        <taxon>Ustilaginales</taxon>
        <taxon>Ustilaginaceae</taxon>
        <taxon>Sporisorium</taxon>
    </lineage>
</organism>
<keyword evidence="1" id="KW-0472">Membrane</keyword>
<dbReference type="AlphaFoldDB" id="E6ZLU6"/>
<dbReference type="OrthoDB" id="2552052at2759"/>
<sequence>MRKLVLFLLTTLALSLVVQAHPTPYTNEGKETKHRDRQRLVAREAPLIEKPVSTYKAVSRWEDKKNIALVAGAALSALVTFGLVGMRLTEHLACRAVSKQERTMQAAWDEVHKDGFTPSGDGVRPATFDCNTQERGFKPIKSYASAAEWY</sequence>
<keyword evidence="2" id="KW-0732">Signal</keyword>
<dbReference type="VEuPathDB" id="FungiDB:sr06406"/>
<keyword evidence="1" id="KW-0812">Transmembrane</keyword>
<dbReference type="Proteomes" id="UP000008867">
    <property type="component" value="Chromosome 1"/>
</dbReference>
<evidence type="ECO:0000256" key="2">
    <source>
        <dbReference type="SAM" id="SignalP"/>
    </source>
</evidence>
<keyword evidence="4" id="KW-1185">Reference proteome</keyword>
<name>E6ZLU6_SPORE</name>
<dbReference type="eggNOG" id="ENOG502R2XU">
    <property type="taxonomic scope" value="Eukaryota"/>
</dbReference>
<reference evidence="3 4" key="1">
    <citation type="journal article" date="2010" name="Science">
        <title>Pathogenicity determinants in smut fungi revealed by genome comparison.</title>
        <authorList>
            <person name="Schirawski J."/>
            <person name="Mannhaupt G."/>
            <person name="Muench K."/>
            <person name="Brefort T."/>
            <person name="Schipper K."/>
            <person name="Doehlemann G."/>
            <person name="Di Stasio M."/>
            <person name="Roessel N."/>
            <person name="Mendoza-Mendoza A."/>
            <person name="Pester D."/>
            <person name="Mueller O."/>
            <person name="Winterberg B."/>
            <person name="Meyer E."/>
            <person name="Ghareeb H."/>
            <person name="Wollenberg T."/>
            <person name="Muensterkoetter M."/>
            <person name="Wong P."/>
            <person name="Walter M."/>
            <person name="Stukenbrock E."/>
            <person name="Gueldener U."/>
            <person name="Kahmann R."/>
        </authorList>
    </citation>
    <scope>NUCLEOTIDE SEQUENCE [LARGE SCALE GENOMIC DNA]</scope>
    <source>
        <strain evidence="4">SRZ2</strain>
    </source>
</reference>
<evidence type="ECO:0000256" key="1">
    <source>
        <dbReference type="SAM" id="Phobius"/>
    </source>
</evidence>
<evidence type="ECO:0000313" key="4">
    <source>
        <dbReference type="Proteomes" id="UP000008867"/>
    </source>
</evidence>
<proteinExistence type="predicted"/>
<feature type="chain" id="PRO_5003216434" evidence="2">
    <location>
        <begin position="21"/>
        <end position="150"/>
    </location>
</feature>
<feature type="transmembrane region" description="Helical" evidence="1">
    <location>
        <begin position="67"/>
        <end position="86"/>
    </location>
</feature>
<dbReference type="EMBL" id="FQ311430">
    <property type="protein sequence ID" value="CBQ67412.1"/>
    <property type="molecule type" value="Genomic_DNA"/>
</dbReference>
<evidence type="ECO:0000313" key="3">
    <source>
        <dbReference type="EMBL" id="CBQ67412.1"/>
    </source>
</evidence>
<protein>
    <submittedName>
        <fullName evidence="3">Uncharacterized protein</fullName>
    </submittedName>
</protein>
<feature type="signal peptide" evidence="2">
    <location>
        <begin position="1"/>
        <end position="20"/>
    </location>
</feature>
<keyword evidence="1" id="KW-1133">Transmembrane helix</keyword>
<dbReference type="HOGENOM" id="CLU_1741766_0_0_1"/>